<evidence type="ECO:0000256" key="1">
    <source>
        <dbReference type="ARBA" id="ARBA00022723"/>
    </source>
</evidence>
<dbReference type="GO" id="GO:0006123">
    <property type="term" value="P:mitochondrial electron transport, cytochrome c to oxygen"/>
    <property type="evidence" value="ECO:0007669"/>
    <property type="project" value="InterPro"/>
</dbReference>
<dbReference type="VEuPathDB" id="VectorBase:LDEU005230"/>
<dbReference type="PROSITE" id="PS51359">
    <property type="entry name" value="COX5B_2"/>
    <property type="match status" value="1"/>
</dbReference>
<keyword evidence="1 3" id="KW-0479">Metal-binding</keyword>
<organism evidence="4 5">
    <name type="scientific">Leptotrombidium deliense</name>
    <dbReference type="NCBI Taxonomy" id="299467"/>
    <lineage>
        <taxon>Eukaryota</taxon>
        <taxon>Metazoa</taxon>
        <taxon>Ecdysozoa</taxon>
        <taxon>Arthropoda</taxon>
        <taxon>Chelicerata</taxon>
        <taxon>Arachnida</taxon>
        <taxon>Acari</taxon>
        <taxon>Acariformes</taxon>
        <taxon>Trombidiformes</taxon>
        <taxon>Prostigmata</taxon>
        <taxon>Anystina</taxon>
        <taxon>Parasitengona</taxon>
        <taxon>Trombiculoidea</taxon>
        <taxon>Trombiculidae</taxon>
        <taxon>Leptotrombidium</taxon>
    </lineage>
</organism>
<evidence type="ECO:0000256" key="3">
    <source>
        <dbReference type="PIRSR" id="PIRSR602124-1"/>
    </source>
</evidence>
<feature type="binding site" evidence="3">
    <location>
        <position position="113"/>
    </location>
    <ligand>
        <name>Zn(2+)</name>
        <dbReference type="ChEBI" id="CHEBI:29105"/>
    </ligand>
</feature>
<name>A0A443SH09_9ACAR</name>
<feature type="binding site" evidence="3">
    <location>
        <position position="111"/>
    </location>
    <ligand>
        <name>Zn(2+)</name>
        <dbReference type="ChEBI" id="CHEBI:29105"/>
    </ligand>
</feature>
<evidence type="ECO:0000313" key="4">
    <source>
        <dbReference type="EMBL" id="RWS26810.1"/>
    </source>
</evidence>
<feature type="binding site" evidence="3">
    <location>
        <position position="91"/>
    </location>
    <ligand>
        <name>Zn(2+)</name>
        <dbReference type="ChEBI" id="CHEBI:29105"/>
    </ligand>
</feature>
<dbReference type="EMBL" id="NCKV01002459">
    <property type="protein sequence ID" value="RWS26810.1"/>
    <property type="molecule type" value="Genomic_DNA"/>
</dbReference>
<dbReference type="PANTHER" id="PTHR10122">
    <property type="entry name" value="CYTOCHROME C OXIDASE SUBUNIT 5B, MITOCHONDRIAL"/>
    <property type="match status" value="1"/>
</dbReference>
<gene>
    <name evidence="4" type="ORF">B4U80_02008</name>
</gene>
<dbReference type="Gene3D" id="2.60.11.10">
    <property type="entry name" value="Cytochrome c oxidase, subunit Vb"/>
    <property type="match status" value="1"/>
</dbReference>
<dbReference type="Pfam" id="PF01215">
    <property type="entry name" value="COX5B"/>
    <property type="match status" value="1"/>
</dbReference>
<dbReference type="GO" id="GO:0005740">
    <property type="term" value="C:mitochondrial envelope"/>
    <property type="evidence" value="ECO:0007669"/>
    <property type="project" value="InterPro"/>
</dbReference>
<dbReference type="AlphaFoldDB" id="A0A443SH09"/>
<keyword evidence="2 3" id="KW-0862">Zinc</keyword>
<dbReference type="SUPFAM" id="SSF57802">
    <property type="entry name" value="Rubredoxin-like"/>
    <property type="match status" value="1"/>
</dbReference>
<dbReference type="PANTHER" id="PTHR10122:SF0">
    <property type="entry name" value="CYTOCHROME C OXIDASE SUBUNIT 5B, ISOFORM A-RELATED"/>
    <property type="match status" value="1"/>
</dbReference>
<evidence type="ECO:0008006" key="6">
    <source>
        <dbReference type="Google" id="ProtNLM"/>
    </source>
</evidence>
<dbReference type="STRING" id="299467.A0A443SH09"/>
<dbReference type="InterPro" id="IPR036972">
    <property type="entry name" value="Cyt_c_oxidase_su5b_sf"/>
</dbReference>
<evidence type="ECO:0000313" key="5">
    <source>
        <dbReference type="Proteomes" id="UP000288716"/>
    </source>
</evidence>
<keyword evidence="5" id="KW-1185">Reference proteome</keyword>
<dbReference type="GO" id="GO:0046872">
    <property type="term" value="F:metal ion binding"/>
    <property type="evidence" value="ECO:0007669"/>
    <property type="project" value="UniProtKB-KW"/>
</dbReference>
<evidence type="ECO:0000256" key="2">
    <source>
        <dbReference type="ARBA" id="ARBA00022833"/>
    </source>
</evidence>
<dbReference type="OrthoDB" id="10249250at2759"/>
<feature type="binding site" evidence="3">
    <location>
        <position position="89"/>
    </location>
    <ligand>
        <name>Zn(2+)</name>
        <dbReference type="ChEBI" id="CHEBI:29105"/>
    </ligand>
</feature>
<dbReference type="FunFam" id="2.60.11.10:FF:000004">
    <property type="entry name" value="Cytochrome c oxidase subunit 5B"/>
    <property type="match status" value="1"/>
</dbReference>
<protein>
    <recommendedName>
        <fullName evidence="6">Cytochrome c oxidase subunit 5B-like protein</fullName>
    </recommendedName>
</protein>
<sequence>MSAIIARLGLNTVRRTVIPSVRTFCDKNKEVYRFPDPIEHATGFEKQLRLLEEKGITDPFFLEPIKRHASTRDKPIQVPSFEERRLIGCVCEEDQTFVNYMWVHHDEPRRCECGYWFQCYKPKDYFADLTDD</sequence>
<dbReference type="Proteomes" id="UP000288716">
    <property type="component" value="Unassembled WGS sequence"/>
</dbReference>
<reference evidence="4 5" key="1">
    <citation type="journal article" date="2018" name="Gigascience">
        <title>Genomes of trombidid mites reveal novel predicted allergens and laterally-transferred genes associated with secondary metabolism.</title>
        <authorList>
            <person name="Dong X."/>
            <person name="Chaisiri K."/>
            <person name="Xia D."/>
            <person name="Armstrong S.D."/>
            <person name="Fang Y."/>
            <person name="Donnelly M.J."/>
            <person name="Kadowaki T."/>
            <person name="McGarry J.W."/>
            <person name="Darby A.C."/>
            <person name="Makepeace B.L."/>
        </authorList>
    </citation>
    <scope>NUCLEOTIDE SEQUENCE [LARGE SCALE GENOMIC DNA]</scope>
    <source>
        <strain evidence="4">UoL-UT</strain>
    </source>
</reference>
<dbReference type="InterPro" id="IPR002124">
    <property type="entry name" value="Cyt_c_oxidase_su5b"/>
</dbReference>
<dbReference type="GO" id="GO:0045277">
    <property type="term" value="C:respiratory chain complex IV"/>
    <property type="evidence" value="ECO:0007669"/>
    <property type="project" value="InterPro"/>
</dbReference>
<comment type="caution">
    <text evidence="4">The sequence shown here is derived from an EMBL/GenBank/DDBJ whole genome shotgun (WGS) entry which is preliminary data.</text>
</comment>
<proteinExistence type="predicted"/>
<accession>A0A443SH09</accession>